<feature type="transmembrane region" description="Helical" evidence="1">
    <location>
        <begin position="41"/>
        <end position="62"/>
    </location>
</feature>
<proteinExistence type="predicted"/>
<evidence type="ECO:0000313" key="3">
    <source>
        <dbReference type="Proteomes" id="UP000441717"/>
    </source>
</evidence>
<dbReference type="AlphaFoldDB" id="A0A6N7IQN6"/>
<sequence length="76" mass="8237">MTLFSPQAAQIINGILLTLMVGNGLWVAFDARRRDRPLSEVIAWGLFSTVFFGLGLALWLAWGRKLPPAPGTGGQP</sequence>
<gene>
    <name evidence="2" type="ORF">GFC01_06185</name>
</gene>
<organism evidence="2 3">
    <name type="scientific">Desulfofundulus thermobenzoicus</name>
    <dbReference type="NCBI Taxonomy" id="29376"/>
    <lineage>
        <taxon>Bacteria</taxon>
        <taxon>Bacillati</taxon>
        <taxon>Bacillota</taxon>
        <taxon>Clostridia</taxon>
        <taxon>Eubacteriales</taxon>
        <taxon>Peptococcaceae</taxon>
        <taxon>Desulfofundulus</taxon>
    </lineage>
</organism>
<feature type="transmembrane region" description="Helical" evidence="1">
    <location>
        <begin position="12"/>
        <end position="29"/>
    </location>
</feature>
<keyword evidence="1" id="KW-1133">Transmembrane helix</keyword>
<keyword evidence="3" id="KW-1185">Reference proteome</keyword>
<dbReference type="Proteomes" id="UP000441717">
    <property type="component" value="Unassembled WGS sequence"/>
</dbReference>
<dbReference type="EMBL" id="WHYR01000013">
    <property type="protein sequence ID" value="MQL51859.1"/>
    <property type="molecule type" value="Genomic_DNA"/>
</dbReference>
<accession>A0A6N7IQN6</accession>
<protein>
    <submittedName>
        <fullName evidence="2">Uncharacterized protein</fullName>
    </submittedName>
</protein>
<evidence type="ECO:0000256" key="1">
    <source>
        <dbReference type="SAM" id="Phobius"/>
    </source>
</evidence>
<keyword evidence="1" id="KW-0472">Membrane</keyword>
<comment type="caution">
    <text evidence="2">The sequence shown here is derived from an EMBL/GenBank/DDBJ whole genome shotgun (WGS) entry which is preliminary data.</text>
</comment>
<evidence type="ECO:0000313" key="2">
    <source>
        <dbReference type="EMBL" id="MQL51859.1"/>
    </source>
</evidence>
<reference evidence="2 3" key="1">
    <citation type="submission" date="2019-10" db="EMBL/GenBank/DDBJ databases">
        <title>Comparative genomics of sulfur disproportionating microorganisms.</title>
        <authorList>
            <person name="Ward L.M."/>
            <person name="Bertran E."/>
            <person name="Johnston D."/>
        </authorList>
    </citation>
    <scope>NUCLEOTIDE SEQUENCE [LARGE SCALE GENOMIC DNA]</scope>
    <source>
        <strain evidence="2 3">DSM 14055</strain>
    </source>
</reference>
<name>A0A6N7IQN6_9FIRM</name>
<keyword evidence="1" id="KW-0812">Transmembrane</keyword>